<evidence type="ECO:0000313" key="5">
    <source>
        <dbReference type="EMBL" id="PWY86789.1"/>
    </source>
</evidence>
<dbReference type="GO" id="GO:0046872">
    <property type="term" value="F:metal ion binding"/>
    <property type="evidence" value="ECO:0007669"/>
    <property type="project" value="UniProtKB-KW"/>
</dbReference>
<sequence>MIRWLILACLAWPGALAAYNQSTEFPQADIDSGAALKTLADQALGNIKQESRNLNTSTCRFETAQVRREWRDLSLDSRKEFTDAVQCLQNRPTNISAEAKKTFPGVQTRYDEFVATHINLTEYIHVNADFLAWHRYFIYTFEKALREECNYSSTLPYWEWGYDAEKPQDSVLFNGDAYSMGSNGEAWNRTTIFWASQNMTIPAGTGGGCVSAGPFANLTVNMGPINAPGEQPVDYKLEYNPRCLQRDVNPTVSGTSVAFRNSTELILSYETIDWFQGVMQADKRFTDPDAPRSFGVHGGGHLTVGGVLADIDTSPAEPMFWIHHAQIDRIWTIWQGLDPAKRRNAIWGTHTRADMPPSANMTLDEMLDFGFISTPREFATLMNPLAGPFCYYYE</sequence>
<dbReference type="InterPro" id="IPR008922">
    <property type="entry name" value="Di-copper_centre_dom_sf"/>
</dbReference>
<organism evidence="5 6">
    <name type="scientific">Aspergillus heteromorphus CBS 117.55</name>
    <dbReference type="NCBI Taxonomy" id="1448321"/>
    <lineage>
        <taxon>Eukaryota</taxon>
        <taxon>Fungi</taxon>
        <taxon>Dikarya</taxon>
        <taxon>Ascomycota</taxon>
        <taxon>Pezizomycotina</taxon>
        <taxon>Eurotiomycetes</taxon>
        <taxon>Eurotiomycetidae</taxon>
        <taxon>Eurotiales</taxon>
        <taxon>Aspergillaceae</taxon>
        <taxon>Aspergillus</taxon>
        <taxon>Aspergillus subgen. Circumdati</taxon>
    </lineage>
</organism>
<feature type="signal peptide" evidence="3">
    <location>
        <begin position="1"/>
        <end position="17"/>
    </location>
</feature>
<gene>
    <name evidence="5" type="ORF">BO70DRAFT_333244</name>
</gene>
<evidence type="ECO:0000256" key="3">
    <source>
        <dbReference type="SAM" id="SignalP"/>
    </source>
</evidence>
<keyword evidence="2" id="KW-0186">Copper</keyword>
<dbReference type="SUPFAM" id="SSF48056">
    <property type="entry name" value="Di-copper centre-containing domain"/>
    <property type="match status" value="1"/>
</dbReference>
<protein>
    <submittedName>
        <fullName evidence="5">Tyrosinase</fullName>
    </submittedName>
</protein>
<feature type="chain" id="PRO_5016283556" evidence="3">
    <location>
        <begin position="18"/>
        <end position="394"/>
    </location>
</feature>
<dbReference type="GO" id="GO:0016491">
    <property type="term" value="F:oxidoreductase activity"/>
    <property type="evidence" value="ECO:0007669"/>
    <property type="project" value="InterPro"/>
</dbReference>
<dbReference type="GeneID" id="37063205"/>
<evidence type="ECO:0000256" key="2">
    <source>
        <dbReference type="ARBA" id="ARBA00023008"/>
    </source>
</evidence>
<dbReference type="InterPro" id="IPR050316">
    <property type="entry name" value="Tyrosinase/Hemocyanin"/>
</dbReference>
<accession>A0A317WKB9</accession>
<reference evidence="5 6" key="1">
    <citation type="submission" date="2016-12" db="EMBL/GenBank/DDBJ databases">
        <title>The genomes of Aspergillus section Nigri reveals drivers in fungal speciation.</title>
        <authorList>
            <consortium name="DOE Joint Genome Institute"/>
            <person name="Vesth T.C."/>
            <person name="Nybo J."/>
            <person name="Theobald S."/>
            <person name="Brandl J."/>
            <person name="Frisvad J.C."/>
            <person name="Nielsen K.F."/>
            <person name="Lyhne E.K."/>
            <person name="Kogle M.E."/>
            <person name="Kuo A."/>
            <person name="Riley R."/>
            <person name="Clum A."/>
            <person name="Nolan M."/>
            <person name="Lipzen A."/>
            <person name="Salamov A."/>
            <person name="Henrissat B."/>
            <person name="Wiebenga A."/>
            <person name="De Vries R.P."/>
            <person name="Grigoriev I.V."/>
            <person name="Mortensen U.H."/>
            <person name="Andersen M.R."/>
            <person name="Baker S.E."/>
        </authorList>
    </citation>
    <scope>NUCLEOTIDE SEQUENCE [LARGE SCALE GENOMIC DNA]</scope>
    <source>
        <strain evidence="5 6">CBS 117.55</strain>
    </source>
</reference>
<dbReference type="EMBL" id="MSFL01000007">
    <property type="protein sequence ID" value="PWY86789.1"/>
    <property type="molecule type" value="Genomic_DNA"/>
</dbReference>
<dbReference type="RefSeq" id="XP_025401021.1">
    <property type="nucleotide sequence ID" value="XM_025540968.1"/>
</dbReference>
<dbReference type="PANTHER" id="PTHR11474">
    <property type="entry name" value="TYROSINASE FAMILY MEMBER"/>
    <property type="match status" value="1"/>
</dbReference>
<keyword evidence="6" id="KW-1185">Reference proteome</keyword>
<keyword evidence="3" id="KW-0732">Signal</keyword>
<evidence type="ECO:0000256" key="1">
    <source>
        <dbReference type="ARBA" id="ARBA00022723"/>
    </source>
</evidence>
<dbReference type="PANTHER" id="PTHR11474:SF126">
    <property type="entry name" value="TYROSINASE-LIKE PROTEIN TYR-1-RELATED"/>
    <property type="match status" value="1"/>
</dbReference>
<name>A0A317WKB9_9EURO</name>
<dbReference type="Gene3D" id="1.10.1280.10">
    <property type="entry name" value="Di-copper center containing domain from catechol oxidase"/>
    <property type="match status" value="1"/>
</dbReference>
<dbReference type="OrthoDB" id="6132182at2759"/>
<dbReference type="STRING" id="1448321.A0A317WKB9"/>
<dbReference type="Proteomes" id="UP000247233">
    <property type="component" value="Unassembled WGS sequence"/>
</dbReference>
<comment type="caution">
    <text evidence="5">The sequence shown here is derived from an EMBL/GenBank/DDBJ whole genome shotgun (WGS) entry which is preliminary data.</text>
</comment>
<dbReference type="AlphaFoldDB" id="A0A317WKB9"/>
<proteinExistence type="predicted"/>
<dbReference type="InterPro" id="IPR002227">
    <property type="entry name" value="Tyrosinase_Cu-bd"/>
</dbReference>
<dbReference type="Pfam" id="PF00264">
    <property type="entry name" value="Tyrosinase"/>
    <property type="match status" value="1"/>
</dbReference>
<feature type="domain" description="Tyrosinase copper-binding" evidence="4">
    <location>
        <begin position="108"/>
        <end position="336"/>
    </location>
</feature>
<dbReference type="PRINTS" id="PR00092">
    <property type="entry name" value="TYROSINASE"/>
</dbReference>
<evidence type="ECO:0000313" key="6">
    <source>
        <dbReference type="Proteomes" id="UP000247233"/>
    </source>
</evidence>
<evidence type="ECO:0000259" key="4">
    <source>
        <dbReference type="Pfam" id="PF00264"/>
    </source>
</evidence>
<dbReference type="VEuPathDB" id="FungiDB:BO70DRAFT_333244"/>
<keyword evidence="1" id="KW-0479">Metal-binding</keyword>